<dbReference type="GO" id="GO:0016620">
    <property type="term" value="F:oxidoreductase activity, acting on the aldehyde or oxo group of donors, NAD or NADP as acceptor"/>
    <property type="evidence" value="ECO:0007669"/>
    <property type="project" value="InterPro"/>
</dbReference>
<comment type="similarity">
    <text evidence="1 5">Belongs to the aldehyde dehydrogenase family.</text>
</comment>
<dbReference type="Pfam" id="PF00171">
    <property type="entry name" value="Aldedh"/>
    <property type="match status" value="1"/>
</dbReference>
<organism evidence="7 8">
    <name type="scientific">Klebsiella indica</name>
    <dbReference type="NCBI Taxonomy" id="2582917"/>
    <lineage>
        <taxon>Bacteria</taxon>
        <taxon>Pseudomonadati</taxon>
        <taxon>Pseudomonadota</taxon>
        <taxon>Gammaproteobacteria</taxon>
        <taxon>Enterobacterales</taxon>
        <taxon>Enterobacteriaceae</taxon>
        <taxon>Klebsiella/Raoultella group</taxon>
        <taxon>Klebsiella</taxon>
    </lineage>
</organism>
<evidence type="ECO:0000256" key="3">
    <source>
        <dbReference type="ARBA" id="ARBA00023027"/>
    </source>
</evidence>
<evidence type="ECO:0000259" key="6">
    <source>
        <dbReference type="Pfam" id="PF00171"/>
    </source>
</evidence>
<dbReference type="InterPro" id="IPR016161">
    <property type="entry name" value="Ald_DH/histidinol_DH"/>
</dbReference>
<dbReference type="RefSeq" id="WP_138358540.1">
    <property type="nucleotide sequence ID" value="NZ_VCHQ01000002.1"/>
</dbReference>
<dbReference type="InterPro" id="IPR016163">
    <property type="entry name" value="Ald_DH_C"/>
</dbReference>
<dbReference type="Gene3D" id="3.40.309.10">
    <property type="entry name" value="Aldehyde Dehydrogenase, Chain A, domain 2"/>
    <property type="match status" value="1"/>
</dbReference>
<dbReference type="InterPro" id="IPR016162">
    <property type="entry name" value="Ald_DH_N"/>
</dbReference>
<dbReference type="AlphaFoldDB" id="A0A5R9LPC9"/>
<keyword evidence="8" id="KW-1185">Reference proteome</keyword>
<dbReference type="PANTHER" id="PTHR42986">
    <property type="entry name" value="BENZALDEHYDE DEHYDROGENASE YFMT"/>
    <property type="match status" value="1"/>
</dbReference>
<keyword evidence="3" id="KW-0520">NAD</keyword>
<evidence type="ECO:0000256" key="4">
    <source>
        <dbReference type="PROSITE-ProRule" id="PRU10007"/>
    </source>
</evidence>
<name>A0A5R9LPC9_9ENTR</name>
<evidence type="ECO:0000256" key="1">
    <source>
        <dbReference type="ARBA" id="ARBA00009986"/>
    </source>
</evidence>
<dbReference type="InterPro" id="IPR015590">
    <property type="entry name" value="Aldehyde_DH_dom"/>
</dbReference>
<feature type="domain" description="Aldehyde dehydrogenase" evidence="6">
    <location>
        <begin position="17"/>
        <end position="476"/>
    </location>
</feature>
<dbReference type="PROSITE" id="PS00687">
    <property type="entry name" value="ALDEHYDE_DEHYDR_GLU"/>
    <property type="match status" value="1"/>
</dbReference>
<dbReference type="Proteomes" id="UP000307430">
    <property type="component" value="Unassembled WGS sequence"/>
</dbReference>
<feature type="active site" evidence="4">
    <location>
        <position position="256"/>
    </location>
</feature>
<evidence type="ECO:0000256" key="5">
    <source>
        <dbReference type="RuleBase" id="RU003345"/>
    </source>
</evidence>
<protein>
    <submittedName>
        <fullName evidence="7">Aldehyde dehydrogenase family protein</fullName>
    </submittedName>
</protein>
<dbReference type="FunFam" id="3.40.605.10:FF:000007">
    <property type="entry name" value="NAD/NADP-dependent betaine aldehyde dehydrogenase"/>
    <property type="match status" value="1"/>
</dbReference>
<accession>A0A5R9LPC9</accession>
<dbReference type="SUPFAM" id="SSF53720">
    <property type="entry name" value="ALDH-like"/>
    <property type="match status" value="1"/>
</dbReference>
<dbReference type="EMBL" id="VCHQ01000002">
    <property type="protein sequence ID" value="TLV23482.1"/>
    <property type="molecule type" value="Genomic_DNA"/>
</dbReference>
<dbReference type="PANTHER" id="PTHR42986:SF1">
    <property type="entry name" value="BENZALDEHYDE DEHYDROGENASE YFMT"/>
    <property type="match status" value="1"/>
</dbReference>
<sequence length="488" mass="52451">MNTHQHAYTGQYINGNWRPGASGTPLIDINPFNQSVLTEIAQASQADLDEAYRSAAIAQKAWAGTSVAHRSAVLLNVVHIMEQRHDEIVDWLIAESGSTRIKAEIEYASARDCTFAAAMLPGRVQGIIPPSDVPGRENRIYRSPLGVIGVISPWNFPLHLSNRSVAPALALGNAVVLKPAEDTPVTGGLLLASIYEQAGLPTGVLNVVIGDVQEIGDAFTLHPVPRLISFTGSTRVGRHIGKLAATGPTLKHVGLELGGNAPCVVLDDADIALAVDGAIVGRFLHQGQICMSSNRIIIDASIYPRFTEAFVERARQLKVGDPNEPDTVIGPLINHKQLNAALSRIQSARQAGIALALGGEADGCLLPPHVFIDVPNHADLAQSEQFAPIAPLIKADNEAHALTLANETEFGLSSAVFTRDEGRGMRFARQIEAGMTHINDISPNDDPYCMFGGEKNSGLGRFNGDWMIAEFTTEHWISVQNSRLSYPF</sequence>
<dbReference type="Gene3D" id="3.40.605.10">
    <property type="entry name" value="Aldehyde Dehydrogenase, Chain A, domain 1"/>
    <property type="match status" value="1"/>
</dbReference>
<evidence type="ECO:0000256" key="2">
    <source>
        <dbReference type="ARBA" id="ARBA00023002"/>
    </source>
</evidence>
<evidence type="ECO:0000313" key="8">
    <source>
        <dbReference type="Proteomes" id="UP000307430"/>
    </source>
</evidence>
<comment type="caution">
    <text evidence="7">The sequence shown here is derived from an EMBL/GenBank/DDBJ whole genome shotgun (WGS) entry which is preliminary data.</text>
</comment>
<gene>
    <name evidence="7" type="ORF">FE839_01810</name>
</gene>
<dbReference type="InterPro" id="IPR029510">
    <property type="entry name" value="Ald_DH_CS_GLU"/>
</dbReference>
<dbReference type="FunFam" id="3.40.309.10:FF:000009">
    <property type="entry name" value="Aldehyde dehydrogenase A"/>
    <property type="match status" value="1"/>
</dbReference>
<reference evidence="7 8" key="1">
    <citation type="submission" date="2019-05" db="EMBL/GenBank/DDBJ databases">
        <title>Genome sequence of Klebsiella sp strain TOUT106.</title>
        <authorList>
            <person name="Rahi P."/>
            <person name="Chaudhari D."/>
        </authorList>
    </citation>
    <scope>NUCLEOTIDE SEQUENCE [LARGE SCALE GENOMIC DNA]</scope>
    <source>
        <strain evidence="7 8">TOUT106</strain>
    </source>
</reference>
<keyword evidence="2 5" id="KW-0560">Oxidoreductase</keyword>
<evidence type="ECO:0000313" key="7">
    <source>
        <dbReference type="EMBL" id="TLV23482.1"/>
    </source>
</evidence>
<proteinExistence type="inferred from homology"/>